<feature type="domain" description="Protein kinase" evidence="11">
    <location>
        <begin position="297"/>
        <end position="554"/>
    </location>
</feature>
<evidence type="ECO:0000259" key="11">
    <source>
        <dbReference type="PROSITE" id="PS50011"/>
    </source>
</evidence>
<dbReference type="PANTHER" id="PTHR48016:SF17">
    <property type="entry name" value="MITOGEN-ACTIVATED PROTEIN KINASE KINASE KINASE YODA"/>
    <property type="match status" value="1"/>
</dbReference>
<evidence type="ECO:0000256" key="4">
    <source>
        <dbReference type="ARBA" id="ARBA00022741"/>
    </source>
</evidence>
<feature type="compositionally biased region" description="Polar residues" evidence="10">
    <location>
        <begin position="147"/>
        <end position="162"/>
    </location>
</feature>
<reference evidence="12" key="2">
    <citation type="submission" date="2023-05" db="EMBL/GenBank/DDBJ databases">
        <authorList>
            <person name="Schelkunov M.I."/>
        </authorList>
    </citation>
    <scope>NUCLEOTIDE SEQUENCE</scope>
    <source>
        <strain evidence="12">Hsosn_3</strain>
        <tissue evidence="12">Leaf</tissue>
    </source>
</reference>
<dbReference type="GO" id="GO:0005524">
    <property type="term" value="F:ATP binding"/>
    <property type="evidence" value="ECO:0007669"/>
    <property type="project" value="UniProtKB-UniRule"/>
</dbReference>
<keyword evidence="6 9" id="KW-0067">ATP-binding</keyword>
<dbReference type="EC" id="2.7.11.25" evidence="2"/>
<reference evidence="12" key="1">
    <citation type="submission" date="2023-02" db="EMBL/GenBank/DDBJ databases">
        <title>Genome of toxic invasive species Heracleum sosnowskyi carries increased number of genes despite the absence of recent whole-genome duplications.</title>
        <authorList>
            <person name="Schelkunov M."/>
            <person name="Shtratnikova V."/>
            <person name="Makarenko M."/>
            <person name="Klepikova A."/>
            <person name="Omelchenko D."/>
            <person name="Novikova G."/>
            <person name="Obukhova E."/>
            <person name="Bogdanov V."/>
            <person name="Penin A."/>
            <person name="Logacheva M."/>
        </authorList>
    </citation>
    <scope>NUCLEOTIDE SEQUENCE</scope>
    <source>
        <strain evidence="12">Hsosn_3</strain>
        <tissue evidence="12">Leaf</tissue>
    </source>
</reference>
<evidence type="ECO:0000313" key="13">
    <source>
        <dbReference type="Proteomes" id="UP001237642"/>
    </source>
</evidence>
<dbReference type="EMBL" id="JAUIZM010000007">
    <property type="protein sequence ID" value="KAK1374371.1"/>
    <property type="molecule type" value="Genomic_DNA"/>
</dbReference>
<dbReference type="Proteomes" id="UP001237642">
    <property type="component" value="Unassembled WGS sequence"/>
</dbReference>
<dbReference type="SMART" id="SM00220">
    <property type="entry name" value="S_TKc"/>
    <property type="match status" value="1"/>
</dbReference>
<evidence type="ECO:0000256" key="6">
    <source>
        <dbReference type="ARBA" id="ARBA00022840"/>
    </source>
</evidence>
<comment type="catalytic activity">
    <reaction evidence="8">
        <text>L-seryl-[protein] + ATP = O-phospho-L-seryl-[protein] + ADP + H(+)</text>
        <dbReference type="Rhea" id="RHEA:17989"/>
        <dbReference type="Rhea" id="RHEA-COMP:9863"/>
        <dbReference type="Rhea" id="RHEA-COMP:11604"/>
        <dbReference type="ChEBI" id="CHEBI:15378"/>
        <dbReference type="ChEBI" id="CHEBI:29999"/>
        <dbReference type="ChEBI" id="CHEBI:30616"/>
        <dbReference type="ChEBI" id="CHEBI:83421"/>
        <dbReference type="ChEBI" id="CHEBI:456216"/>
        <dbReference type="EC" id="2.7.11.25"/>
    </reaction>
</comment>
<name>A0AAD8MI72_9APIA</name>
<dbReference type="GO" id="GO:0005737">
    <property type="term" value="C:cytoplasm"/>
    <property type="evidence" value="ECO:0007669"/>
    <property type="project" value="TreeGrafter"/>
</dbReference>
<gene>
    <name evidence="12" type="ORF">POM88_030564</name>
</gene>
<proteinExistence type="inferred from homology"/>
<evidence type="ECO:0000256" key="2">
    <source>
        <dbReference type="ARBA" id="ARBA00012406"/>
    </source>
</evidence>
<sequence>MPSWWVKSSSKDADKKSEKGSLINTIHKKFTIVLEKKRNDGSGSSGKQHCDAKHASRSPISHSTQVSRCGGFAQRPQALPLPLPGLQQTTKHRDDSGNKEAAKDEASKGSKPFMFLPLPKPPNGPDPVDAEAVERTAYVSSDKCTDNDTPSDSHLPSPQASGYKNGKKAAMKSPSSVIKKNRSPNSGQNLVGGDFAGQFFWEYSRCSHDCSPIRSPRMTSPGPSSRIHSGAVTPLHPRAGRAIELPSQWPDAEHQRHRLPLPPINIFSTYSSNLTETTPVPRSPSRAENPSSHGPRWKKGKLLGRGTYGQVYVGFDSENGGMCAMKEVTLFSDDAKSQESAQQLKQEIALLSHLRHPNIVQYFGSEIVDDKLYMYLEYVSGGSVYKLLQDFGQLGEAAIQSYTLQILSGLAYMHARGTIHRDIKGANLLVDPNGRVKLADFGMAKHISGQTGPLSFKGSPYWMAPEIIVKSTDSSNLAVDIWSLGCTVLEMATTKPPWGQLEGAAAIFKIGHTQELPELPPYLSDDGKDFISLCLQRNPSYRPSAARLLKHPFVRNVVLPERPLPCLEPTEIASAEGYGNALPLPLSLPPFFSLTDTQTHNISTQSDLYVPWNVPSPILQNTSSRQSASPISSPRDISGSSTPLTGGGAISVNISKQPPIYSREGKGITPRSPKIFNSQNTMSFKELKPDLFLGPSKAYHIYQDTVQSKKDLSWGGM</sequence>
<feature type="compositionally biased region" description="Basic and acidic residues" evidence="10">
    <location>
        <begin position="91"/>
        <end position="108"/>
    </location>
</feature>
<keyword evidence="3" id="KW-0808">Transferase</keyword>
<dbReference type="CDD" id="cd06632">
    <property type="entry name" value="STKc_MEKK1_plant"/>
    <property type="match status" value="1"/>
</dbReference>
<dbReference type="InterPro" id="IPR017441">
    <property type="entry name" value="Protein_kinase_ATP_BS"/>
</dbReference>
<feature type="region of interest" description="Disordered" evidence="10">
    <location>
        <begin position="36"/>
        <end position="190"/>
    </location>
</feature>
<protein>
    <recommendedName>
        <fullName evidence="2">mitogen-activated protein kinase kinase kinase</fullName>
        <ecNumber evidence="2">2.7.11.25</ecNumber>
    </recommendedName>
</protein>
<feature type="compositionally biased region" description="Low complexity" evidence="10">
    <location>
        <begin position="623"/>
        <end position="635"/>
    </location>
</feature>
<feature type="compositionally biased region" description="Basic and acidic residues" evidence="10">
    <location>
        <begin position="9"/>
        <end position="19"/>
    </location>
</feature>
<dbReference type="AlphaFoldDB" id="A0AAD8MI72"/>
<organism evidence="12 13">
    <name type="scientific">Heracleum sosnowskyi</name>
    <dbReference type="NCBI Taxonomy" id="360622"/>
    <lineage>
        <taxon>Eukaryota</taxon>
        <taxon>Viridiplantae</taxon>
        <taxon>Streptophyta</taxon>
        <taxon>Embryophyta</taxon>
        <taxon>Tracheophyta</taxon>
        <taxon>Spermatophyta</taxon>
        <taxon>Magnoliopsida</taxon>
        <taxon>eudicotyledons</taxon>
        <taxon>Gunneridae</taxon>
        <taxon>Pentapetalae</taxon>
        <taxon>asterids</taxon>
        <taxon>campanulids</taxon>
        <taxon>Apiales</taxon>
        <taxon>Apiaceae</taxon>
        <taxon>Apioideae</taxon>
        <taxon>apioid superclade</taxon>
        <taxon>Tordylieae</taxon>
        <taxon>Tordyliinae</taxon>
        <taxon>Heracleum</taxon>
    </lineage>
</organism>
<feature type="binding site" evidence="9">
    <location>
        <position position="326"/>
    </location>
    <ligand>
        <name>ATP</name>
        <dbReference type="ChEBI" id="CHEBI:30616"/>
    </ligand>
</feature>
<evidence type="ECO:0000256" key="8">
    <source>
        <dbReference type="ARBA" id="ARBA00048329"/>
    </source>
</evidence>
<dbReference type="PROSITE" id="PS50011">
    <property type="entry name" value="PROTEIN_KINASE_DOM"/>
    <property type="match status" value="1"/>
</dbReference>
<dbReference type="FunFam" id="1.10.510.10:FF:001239">
    <property type="entry name" value="Predicted protein"/>
    <property type="match status" value="1"/>
</dbReference>
<dbReference type="SUPFAM" id="SSF56112">
    <property type="entry name" value="Protein kinase-like (PK-like)"/>
    <property type="match status" value="1"/>
</dbReference>
<comment type="similarity">
    <text evidence="1">Belongs to the protein kinase superfamily. STE Ser/Thr protein kinase family. MAP kinase kinase kinase subfamily.</text>
</comment>
<comment type="catalytic activity">
    <reaction evidence="7">
        <text>L-threonyl-[protein] + ATP = O-phospho-L-threonyl-[protein] + ADP + H(+)</text>
        <dbReference type="Rhea" id="RHEA:46608"/>
        <dbReference type="Rhea" id="RHEA-COMP:11060"/>
        <dbReference type="Rhea" id="RHEA-COMP:11605"/>
        <dbReference type="ChEBI" id="CHEBI:15378"/>
        <dbReference type="ChEBI" id="CHEBI:30013"/>
        <dbReference type="ChEBI" id="CHEBI:30616"/>
        <dbReference type="ChEBI" id="CHEBI:61977"/>
        <dbReference type="ChEBI" id="CHEBI:456216"/>
        <dbReference type="EC" id="2.7.11.25"/>
    </reaction>
</comment>
<feature type="compositionally biased region" description="Polar residues" evidence="10">
    <location>
        <begin position="58"/>
        <end position="67"/>
    </location>
</feature>
<dbReference type="Gene3D" id="1.10.510.10">
    <property type="entry name" value="Transferase(Phosphotransferase) domain 1"/>
    <property type="match status" value="1"/>
</dbReference>
<evidence type="ECO:0000256" key="3">
    <source>
        <dbReference type="ARBA" id="ARBA00022679"/>
    </source>
</evidence>
<keyword evidence="4 9" id="KW-0547">Nucleotide-binding</keyword>
<feature type="region of interest" description="Disordered" evidence="10">
    <location>
        <begin position="1"/>
        <end position="22"/>
    </location>
</feature>
<evidence type="ECO:0000256" key="5">
    <source>
        <dbReference type="ARBA" id="ARBA00022777"/>
    </source>
</evidence>
<comment type="caution">
    <text evidence="12">The sequence shown here is derived from an EMBL/GenBank/DDBJ whole genome shotgun (WGS) entry which is preliminary data.</text>
</comment>
<evidence type="ECO:0000313" key="12">
    <source>
        <dbReference type="EMBL" id="KAK1374371.1"/>
    </source>
</evidence>
<accession>A0AAD8MI72</accession>
<feature type="region of interest" description="Disordered" evidence="10">
    <location>
        <begin position="274"/>
        <end position="299"/>
    </location>
</feature>
<keyword evidence="13" id="KW-1185">Reference proteome</keyword>
<dbReference type="InterPro" id="IPR000719">
    <property type="entry name" value="Prot_kinase_dom"/>
</dbReference>
<feature type="compositionally biased region" description="Polar residues" evidence="10">
    <location>
        <begin position="173"/>
        <end position="189"/>
    </location>
</feature>
<evidence type="ECO:0000256" key="7">
    <source>
        <dbReference type="ARBA" id="ARBA00047559"/>
    </source>
</evidence>
<dbReference type="InterPro" id="IPR011009">
    <property type="entry name" value="Kinase-like_dom_sf"/>
</dbReference>
<dbReference type="PANTHER" id="PTHR48016">
    <property type="entry name" value="MAP KINASE KINASE KINASE SSK2-RELATED-RELATED"/>
    <property type="match status" value="1"/>
</dbReference>
<dbReference type="GO" id="GO:0004709">
    <property type="term" value="F:MAP kinase kinase kinase activity"/>
    <property type="evidence" value="ECO:0007669"/>
    <property type="project" value="UniProtKB-EC"/>
</dbReference>
<keyword evidence="5 12" id="KW-0418">Kinase</keyword>
<feature type="compositionally biased region" description="Polar residues" evidence="10">
    <location>
        <begin position="274"/>
        <end position="292"/>
    </location>
</feature>
<dbReference type="InterPro" id="IPR050538">
    <property type="entry name" value="MAP_kinase_kinase_kinase"/>
</dbReference>
<dbReference type="PROSITE" id="PS00107">
    <property type="entry name" value="PROTEIN_KINASE_ATP"/>
    <property type="match status" value="1"/>
</dbReference>
<dbReference type="Pfam" id="PF00069">
    <property type="entry name" value="Pkinase"/>
    <property type="match status" value="1"/>
</dbReference>
<feature type="region of interest" description="Disordered" evidence="10">
    <location>
        <begin position="621"/>
        <end position="673"/>
    </location>
</feature>
<feature type="compositionally biased region" description="Low complexity" evidence="10">
    <location>
        <begin position="74"/>
        <end position="88"/>
    </location>
</feature>
<evidence type="ECO:0000256" key="1">
    <source>
        <dbReference type="ARBA" id="ARBA00006529"/>
    </source>
</evidence>
<evidence type="ECO:0000256" key="9">
    <source>
        <dbReference type="PROSITE-ProRule" id="PRU10141"/>
    </source>
</evidence>
<evidence type="ECO:0000256" key="10">
    <source>
        <dbReference type="SAM" id="MobiDB-lite"/>
    </source>
</evidence>